<dbReference type="AlphaFoldDB" id="A0A4R7P4G2"/>
<dbReference type="Pfam" id="PF00043">
    <property type="entry name" value="GST_C"/>
    <property type="match status" value="1"/>
</dbReference>
<name>A0A4R7P4G2_9GAMM</name>
<feature type="domain" description="GST N-terminal" evidence="3">
    <location>
        <begin position="1"/>
        <end position="81"/>
    </location>
</feature>
<accession>A0A4R7P4G2</accession>
<dbReference type="InterPro" id="IPR036249">
    <property type="entry name" value="Thioredoxin-like_sf"/>
</dbReference>
<feature type="domain" description="GST C-terminal" evidence="4">
    <location>
        <begin position="86"/>
        <end position="202"/>
    </location>
</feature>
<dbReference type="Gene3D" id="3.40.30.10">
    <property type="entry name" value="Glutaredoxin"/>
    <property type="match status" value="1"/>
</dbReference>
<evidence type="ECO:0000259" key="4">
    <source>
        <dbReference type="PROSITE" id="PS50405"/>
    </source>
</evidence>
<evidence type="ECO:0000256" key="2">
    <source>
        <dbReference type="ARBA" id="ARBA00022679"/>
    </source>
</evidence>
<dbReference type="SFLD" id="SFLDG00358">
    <property type="entry name" value="Main_(cytGST)"/>
    <property type="match status" value="1"/>
</dbReference>
<dbReference type="Gene3D" id="1.20.1050.10">
    <property type="match status" value="1"/>
</dbReference>
<sequence length="202" mass="23020">MIRIHGHPYSTFVRRVHIALVEKNIPHEKIVVDMQAGEHRKPEYRKRNPYGRVPALEEDGFMLYESSAILNYLEATHPTPALVPADVRGRALVDMHMKLCDLQMTRQTGTIIFPKRFLPKDRWIEADMAKAREEIEKHLAILESDLGGAEYLVGGRYSLADIAYIPFLEFLPLMEITPPPGIAAWREHLMARPSSVATKPAQ</sequence>
<dbReference type="Pfam" id="PF13417">
    <property type="entry name" value="GST_N_3"/>
    <property type="match status" value="1"/>
</dbReference>
<dbReference type="PROSITE" id="PS50404">
    <property type="entry name" value="GST_NTER"/>
    <property type="match status" value="1"/>
</dbReference>
<dbReference type="GO" id="GO:0016740">
    <property type="term" value="F:transferase activity"/>
    <property type="evidence" value="ECO:0007669"/>
    <property type="project" value="UniProtKB-KW"/>
</dbReference>
<evidence type="ECO:0000313" key="6">
    <source>
        <dbReference type="Proteomes" id="UP000295341"/>
    </source>
</evidence>
<evidence type="ECO:0000259" key="3">
    <source>
        <dbReference type="PROSITE" id="PS50404"/>
    </source>
</evidence>
<dbReference type="EMBL" id="SOBT01000009">
    <property type="protein sequence ID" value="TDU28655.1"/>
    <property type="molecule type" value="Genomic_DNA"/>
</dbReference>
<dbReference type="FunFam" id="3.40.30.10:FF:000039">
    <property type="entry name" value="Glutathione S-transferase domain"/>
    <property type="match status" value="1"/>
</dbReference>
<dbReference type="SUPFAM" id="SSF47616">
    <property type="entry name" value="GST C-terminal domain-like"/>
    <property type="match status" value="1"/>
</dbReference>
<evidence type="ECO:0000256" key="1">
    <source>
        <dbReference type="ARBA" id="ARBA00007409"/>
    </source>
</evidence>
<proteinExistence type="inferred from homology"/>
<gene>
    <name evidence="5" type="ORF">DFR24_3030</name>
</gene>
<dbReference type="PROSITE" id="PS50405">
    <property type="entry name" value="GST_CTER"/>
    <property type="match status" value="1"/>
</dbReference>
<dbReference type="SFLD" id="SFLDS00019">
    <property type="entry name" value="Glutathione_Transferase_(cytos"/>
    <property type="match status" value="1"/>
</dbReference>
<dbReference type="RefSeq" id="WP_162851227.1">
    <property type="nucleotide sequence ID" value="NZ_MWIN01000002.1"/>
</dbReference>
<reference evidence="5 6" key="1">
    <citation type="submission" date="2019-03" db="EMBL/GenBank/DDBJ databases">
        <title>Genomic Encyclopedia of Type Strains, Phase IV (KMG-IV): sequencing the most valuable type-strain genomes for metagenomic binning, comparative biology and taxonomic classification.</title>
        <authorList>
            <person name="Goeker M."/>
        </authorList>
    </citation>
    <scope>NUCLEOTIDE SEQUENCE [LARGE SCALE GENOMIC DNA]</scope>
    <source>
        <strain evidence="5 6">DSM 26377</strain>
    </source>
</reference>
<organism evidence="5 6">
    <name type="scientific">Panacagrimonas perspica</name>
    <dbReference type="NCBI Taxonomy" id="381431"/>
    <lineage>
        <taxon>Bacteria</taxon>
        <taxon>Pseudomonadati</taxon>
        <taxon>Pseudomonadota</taxon>
        <taxon>Gammaproteobacteria</taxon>
        <taxon>Nevskiales</taxon>
        <taxon>Nevskiaceae</taxon>
        <taxon>Panacagrimonas</taxon>
    </lineage>
</organism>
<dbReference type="CDD" id="cd00299">
    <property type="entry name" value="GST_C_family"/>
    <property type="match status" value="1"/>
</dbReference>
<dbReference type="InterPro" id="IPR004046">
    <property type="entry name" value="GST_C"/>
</dbReference>
<keyword evidence="2 5" id="KW-0808">Transferase</keyword>
<dbReference type="InterPro" id="IPR004045">
    <property type="entry name" value="Glutathione_S-Trfase_N"/>
</dbReference>
<dbReference type="PANTHER" id="PTHR44051">
    <property type="entry name" value="GLUTATHIONE S-TRANSFERASE-RELATED"/>
    <property type="match status" value="1"/>
</dbReference>
<comment type="caution">
    <text evidence="5">The sequence shown here is derived from an EMBL/GenBank/DDBJ whole genome shotgun (WGS) entry which is preliminary data.</text>
</comment>
<dbReference type="InterPro" id="IPR036282">
    <property type="entry name" value="Glutathione-S-Trfase_C_sf"/>
</dbReference>
<dbReference type="InterPro" id="IPR010987">
    <property type="entry name" value="Glutathione-S-Trfase_C-like"/>
</dbReference>
<evidence type="ECO:0000313" key="5">
    <source>
        <dbReference type="EMBL" id="TDU28655.1"/>
    </source>
</evidence>
<dbReference type="PANTHER" id="PTHR44051:SF8">
    <property type="entry name" value="GLUTATHIONE S-TRANSFERASE GSTA"/>
    <property type="match status" value="1"/>
</dbReference>
<protein>
    <submittedName>
        <fullName evidence="5">Glutathione S-transferase</fullName>
    </submittedName>
</protein>
<dbReference type="SUPFAM" id="SSF52833">
    <property type="entry name" value="Thioredoxin-like"/>
    <property type="match status" value="1"/>
</dbReference>
<comment type="similarity">
    <text evidence="1">Belongs to the GST superfamily.</text>
</comment>
<keyword evidence="6" id="KW-1185">Reference proteome</keyword>
<dbReference type="Proteomes" id="UP000295341">
    <property type="component" value="Unassembled WGS sequence"/>
</dbReference>
<dbReference type="InterPro" id="IPR040079">
    <property type="entry name" value="Glutathione_S-Trfase"/>
</dbReference>